<organism evidence="4 5">
    <name type="scientific">Handroanthus impetiginosus</name>
    <dbReference type="NCBI Taxonomy" id="429701"/>
    <lineage>
        <taxon>Eukaryota</taxon>
        <taxon>Viridiplantae</taxon>
        <taxon>Streptophyta</taxon>
        <taxon>Embryophyta</taxon>
        <taxon>Tracheophyta</taxon>
        <taxon>Spermatophyta</taxon>
        <taxon>Magnoliopsida</taxon>
        <taxon>eudicotyledons</taxon>
        <taxon>Gunneridae</taxon>
        <taxon>Pentapetalae</taxon>
        <taxon>asterids</taxon>
        <taxon>lamiids</taxon>
        <taxon>Lamiales</taxon>
        <taxon>Bignoniaceae</taxon>
        <taxon>Crescentiina</taxon>
        <taxon>Tabebuia alliance</taxon>
        <taxon>Handroanthus</taxon>
    </lineage>
</organism>
<dbReference type="EMBL" id="NKXS01002246">
    <property type="protein sequence ID" value="PIN14611.1"/>
    <property type="molecule type" value="Genomic_DNA"/>
</dbReference>
<proteinExistence type="inferred from homology"/>
<evidence type="ECO:0000313" key="4">
    <source>
        <dbReference type="EMBL" id="PIN14611.1"/>
    </source>
</evidence>
<dbReference type="AlphaFoldDB" id="A0A2G9HAQ6"/>
<comment type="caution">
    <text evidence="4">The sequence shown here is derived from an EMBL/GenBank/DDBJ whole genome shotgun (WGS) entry which is preliminary data.</text>
</comment>
<dbReference type="PANTHER" id="PTHR33091:SF73">
    <property type="entry name" value="INHIBITOR OF TRYPSIN AND HAGEMAN FACTOR-LIKE"/>
    <property type="match status" value="1"/>
</dbReference>
<evidence type="ECO:0000256" key="3">
    <source>
        <dbReference type="ARBA" id="ARBA00022900"/>
    </source>
</evidence>
<accession>A0A2G9HAQ6</accession>
<evidence type="ECO:0000256" key="1">
    <source>
        <dbReference type="ARBA" id="ARBA00008210"/>
    </source>
</evidence>
<keyword evidence="2" id="KW-0646">Protease inhibitor</keyword>
<evidence type="ECO:0000256" key="2">
    <source>
        <dbReference type="ARBA" id="ARBA00022690"/>
    </source>
</evidence>
<dbReference type="GO" id="GO:0004867">
    <property type="term" value="F:serine-type endopeptidase inhibitor activity"/>
    <property type="evidence" value="ECO:0007669"/>
    <property type="project" value="UniProtKB-KW"/>
</dbReference>
<dbReference type="PANTHER" id="PTHR33091">
    <property type="entry name" value="PROTEIN, PUTATIVE, EXPRESSED-RELATED"/>
    <property type="match status" value="1"/>
</dbReference>
<dbReference type="Pfam" id="PF00280">
    <property type="entry name" value="potato_inhibit"/>
    <property type="match status" value="1"/>
</dbReference>
<sequence>MPFSCKGKLSWPELVGVDGKLAVAIIEKENPFVNAIIVKPYEPGTFDFLCSRVRVPVDCKGIVRIVPIVG</sequence>
<dbReference type="OrthoDB" id="873341at2759"/>
<dbReference type="GO" id="GO:0009611">
    <property type="term" value="P:response to wounding"/>
    <property type="evidence" value="ECO:0007669"/>
    <property type="project" value="InterPro"/>
</dbReference>
<keyword evidence="3" id="KW-0722">Serine protease inhibitor</keyword>
<gene>
    <name evidence="4" type="ORF">CDL12_12758</name>
</gene>
<comment type="similarity">
    <text evidence="1">Belongs to the protease inhibitor I13 (potato type I serine protease inhibitor) family.</text>
</comment>
<protein>
    <submittedName>
        <fullName evidence="4">Uncharacterized protein</fullName>
    </submittedName>
</protein>
<dbReference type="InterPro" id="IPR000864">
    <property type="entry name" value="Prot_inh_pot1"/>
</dbReference>
<dbReference type="InterPro" id="IPR036354">
    <property type="entry name" value="Prot_inh_pot1_sf"/>
</dbReference>
<dbReference type="SUPFAM" id="SSF54654">
    <property type="entry name" value="CI-2 family of serine protease inhibitors"/>
    <property type="match status" value="1"/>
</dbReference>
<dbReference type="PROSITE" id="PS00285">
    <property type="entry name" value="POTATO_INHIBITOR"/>
    <property type="match status" value="1"/>
</dbReference>
<evidence type="ECO:0000313" key="5">
    <source>
        <dbReference type="Proteomes" id="UP000231279"/>
    </source>
</evidence>
<keyword evidence="5" id="KW-1185">Reference proteome</keyword>
<reference evidence="5" key="1">
    <citation type="journal article" date="2018" name="Gigascience">
        <title>Genome assembly of the Pink Ipe (Handroanthus impetiginosus, Bignoniaceae), a highly valued, ecologically keystone Neotropical timber forest tree.</title>
        <authorList>
            <person name="Silva-Junior O.B."/>
            <person name="Grattapaglia D."/>
            <person name="Novaes E."/>
            <person name="Collevatti R.G."/>
        </authorList>
    </citation>
    <scope>NUCLEOTIDE SEQUENCE [LARGE SCALE GENOMIC DNA]</scope>
    <source>
        <strain evidence="5">cv. UFG-1</strain>
    </source>
</reference>
<name>A0A2G9HAQ6_9LAMI</name>
<dbReference type="Gene3D" id="3.30.10.10">
    <property type="entry name" value="Trypsin Inhibitor V, subunit A"/>
    <property type="match status" value="1"/>
</dbReference>
<dbReference type="Proteomes" id="UP000231279">
    <property type="component" value="Unassembled WGS sequence"/>
</dbReference>